<proteinExistence type="predicted"/>
<organism evidence="2 3">
    <name type="scientific">Actinomyces israelii</name>
    <dbReference type="NCBI Taxonomy" id="1659"/>
    <lineage>
        <taxon>Bacteria</taxon>
        <taxon>Bacillati</taxon>
        <taxon>Actinomycetota</taxon>
        <taxon>Actinomycetes</taxon>
        <taxon>Actinomycetales</taxon>
        <taxon>Actinomycetaceae</taxon>
        <taxon>Actinomyces</taxon>
    </lineage>
</organism>
<evidence type="ECO:0000313" key="3">
    <source>
        <dbReference type="Proteomes" id="UP001072034"/>
    </source>
</evidence>
<dbReference type="Proteomes" id="UP001072034">
    <property type="component" value="Unassembled WGS sequence"/>
</dbReference>
<gene>
    <name evidence="2" type="ORF">OHJ16_07060</name>
</gene>
<evidence type="ECO:0008006" key="4">
    <source>
        <dbReference type="Google" id="ProtNLM"/>
    </source>
</evidence>
<keyword evidence="1" id="KW-0732">Signal</keyword>
<comment type="caution">
    <text evidence="2">The sequence shown here is derived from an EMBL/GenBank/DDBJ whole genome shotgun (WGS) entry which is preliminary data.</text>
</comment>
<dbReference type="RefSeq" id="WP_268917323.1">
    <property type="nucleotide sequence ID" value="NZ_CP124548.1"/>
</dbReference>
<evidence type="ECO:0000256" key="1">
    <source>
        <dbReference type="SAM" id="SignalP"/>
    </source>
</evidence>
<feature type="chain" id="PRO_5045603690" description="Secreted protein" evidence="1">
    <location>
        <begin position="24"/>
        <end position="162"/>
    </location>
</feature>
<protein>
    <recommendedName>
        <fullName evidence="4">Secreted protein</fullName>
    </recommendedName>
</protein>
<reference evidence="2" key="1">
    <citation type="submission" date="2022-10" db="EMBL/GenBank/DDBJ databases">
        <title>Genome sequence of Actinomyces israelii ATCC 10048.</title>
        <authorList>
            <person name="Watt R.M."/>
            <person name="Tong W.M."/>
        </authorList>
    </citation>
    <scope>NUCLEOTIDE SEQUENCE</scope>
    <source>
        <strain evidence="2">ATCC 10048</strain>
    </source>
</reference>
<evidence type="ECO:0000313" key="2">
    <source>
        <dbReference type="EMBL" id="MCZ0857802.1"/>
    </source>
</evidence>
<feature type="signal peptide" evidence="1">
    <location>
        <begin position="1"/>
        <end position="23"/>
    </location>
</feature>
<sequence>MRNGKTRMFAAAASVVCALGMVAACGGGKSADAADASTSSTADAAQDYNLKFNQCLRDAGFNVSDSADDKDVRTQDVGGDAAAFNTAVEECEKKLGTPPGASTQGPDDPEILKSSIALAECLRNDGYDVKDPEPGKGLSLDVGTIPQEAIEKCAAATSGDSQ</sequence>
<dbReference type="EMBL" id="JAPTMY010000012">
    <property type="protein sequence ID" value="MCZ0857802.1"/>
    <property type="molecule type" value="Genomic_DNA"/>
</dbReference>
<keyword evidence="3" id="KW-1185">Reference proteome</keyword>
<accession>A0ABT4I964</accession>
<name>A0ABT4I964_9ACTO</name>
<dbReference type="PROSITE" id="PS51257">
    <property type="entry name" value="PROKAR_LIPOPROTEIN"/>
    <property type="match status" value="1"/>
</dbReference>